<proteinExistence type="predicted"/>
<reference evidence="1" key="1">
    <citation type="submission" date="2022-02" db="EMBL/GenBank/DDBJ databases">
        <title>Plant Genome Project.</title>
        <authorList>
            <person name="Zhang R.-G."/>
        </authorList>
    </citation>
    <scope>NUCLEOTIDE SEQUENCE</scope>
    <source>
        <strain evidence="1">AT1</strain>
    </source>
</reference>
<organism evidence="1 2">
    <name type="scientific">Rhododendron molle</name>
    <name type="common">Chinese azalea</name>
    <name type="synonym">Azalea mollis</name>
    <dbReference type="NCBI Taxonomy" id="49168"/>
    <lineage>
        <taxon>Eukaryota</taxon>
        <taxon>Viridiplantae</taxon>
        <taxon>Streptophyta</taxon>
        <taxon>Embryophyta</taxon>
        <taxon>Tracheophyta</taxon>
        <taxon>Spermatophyta</taxon>
        <taxon>Magnoliopsida</taxon>
        <taxon>eudicotyledons</taxon>
        <taxon>Gunneridae</taxon>
        <taxon>Pentapetalae</taxon>
        <taxon>asterids</taxon>
        <taxon>Ericales</taxon>
        <taxon>Ericaceae</taxon>
        <taxon>Ericoideae</taxon>
        <taxon>Rhodoreae</taxon>
        <taxon>Rhododendron</taxon>
    </lineage>
</organism>
<protein>
    <submittedName>
        <fullName evidence="1">Uncharacterized protein</fullName>
    </submittedName>
</protein>
<dbReference type="Proteomes" id="UP001062846">
    <property type="component" value="Chromosome 9"/>
</dbReference>
<dbReference type="EMBL" id="CM046396">
    <property type="protein sequence ID" value="KAI8538099.1"/>
    <property type="molecule type" value="Genomic_DNA"/>
</dbReference>
<accession>A0ACC0MBY2</accession>
<evidence type="ECO:0000313" key="2">
    <source>
        <dbReference type="Proteomes" id="UP001062846"/>
    </source>
</evidence>
<evidence type="ECO:0000313" key="1">
    <source>
        <dbReference type="EMBL" id="KAI8538099.1"/>
    </source>
</evidence>
<gene>
    <name evidence="1" type="ORF">RHMOL_Rhmol09G0075800</name>
</gene>
<sequence length="299" mass="34458">MDFGSNEEYKIEDDEEGLGWEGVELGLQDLGFQGGHPGAENADEEELMHVVRKDGNNQMYPIAMAIVEFELKDNWTLFLELLTNIIGKPEDKGWIFISNRQKRLTESMDMLFPGVEHRYCMRHMYSNFQKVHKGKELKDLMWGATSDYTVPEFRAKMMEVRAVDVNAHEWLLKEPPRYWARRKSGRPKKARRKGAKESLATMINKGNVYKCRKCNQPGHNARTCKFEVGQSFISAELVTRETSPCPLIPIGERMPRGRGEPTGMGVPEVMQEDWKLVKGEWQVGFQLLLVLLKGYLQED</sequence>
<name>A0ACC0MBY2_RHOML</name>
<comment type="caution">
    <text evidence="1">The sequence shown here is derived from an EMBL/GenBank/DDBJ whole genome shotgun (WGS) entry which is preliminary data.</text>
</comment>
<keyword evidence="2" id="KW-1185">Reference proteome</keyword>